<dbReference type="InterPro" id="IPR011491">
    <property type="entry name" value="FlgE_D2"/>
</dbReference>
<evidence type="ECO:0000313" key="12">
    <source>
        <dbReference type="Proteomes" id="UP000275777"/>
    </source>
</evidence>
<dbReference type="PANTHER" id="PTHR30435">
    <property type="entry name" value="FLAGELLAR PROTEIN"/>
    <property type="match status" value="1"/>
</dbReference>
<evidence type="ECO:0000256" key="4">
    <source>
        <dbReference type="ARBA" id="ARBA00023143"/>
    </source>
</evidence>
<reference evidence="11 12" key="1">
    <citation type="submission" date="2018-12" db="EMBL/GenBank/DDBJ databases">
        <authorList>
            <consortium name="Pathogen Informatics"/>
        </authorList>
    </citation>
    <scope>NUCLEOTIDE SEQUENCE [LARGE SCALE GENOMIC DNA]</scope>
    <source>
        <strain evidence="11 12">NCTC9695</strain>
    </source>
</reference>
<keyword evidence="11" id="KW-0966">Cell projection</keyword>
<keyword evidence="4 5" id="KW-0975">Bacterial flagellum</keyword>
<feature type="compositionally biased region" description="Polar residues" evidence="6">
    <location>
        <begin position="236"/>
        <end position="245"/>
    </location>
</feature>
<organism evidence="11 12">
    <name type="scientific">Chromobacterium violaceum</name>
    <dbReference type="NCBI Taxonomy" id="536"/>
    <lineage>
        <taxon>Bacteria</taxon>
        <taxon>Pseudomonadati</taxon>
        <taxon>Pseudomonadota</taxon>
        <taxon>Betaproteobacteria</taxon>
        <taxon>Neisseriales</taxon>
        <taxon>Chromobacteriaceae</taxon>
        <taxon>Chromobacterium</taxon>
    </lineage>
</organism>
<sequence>MGFQQGLSGINAASVQLDSIGNNVANANTVGFKSSRTEFGDLYAQSIFGTAANSPGNGVSVLAVTANMSAGNTENTGRSLDLAINNNGFFIMNQPNGTQTYSRDGQFQVNSQGYLVNSYGAYLQGYGSTLPASRRSARCRISRSPTLPFPAGHFANLVAGATELQCHGAGQLAGESHRSDHLQLAEHDGGLRQLGQLPPGDALLFAGLHQRHRQYLDGHALRGRRARDDPGGGSGNTNFSVKFNNNGSLANTTPANVNLTFNTTNGSSTPQTVALNLTGSNQIAQNYGTGTITQNGSAPGLLTGVSIASNGVVQATFSNSQTKTLGQVALATFVNPQGLLNLGGNQWQQSGNSGPATVNQPGTGNAGTLTAGSVEDSNVNLTNELVNMITAQRYYQANAQTIKTQDTLIQTLLNI</sequence>
<dbReference type="PANTHER" id="PTHR30435:SF1">
    <property type="entry name" value="FLAGELLAR HOOK PROTEIN FLGE"/>
    <property type="match status" value="1"/>
</dbReference>
<evidence type="ECO:0000313" key="11">
    <source>
        <dbReference type="EMBL" id="VEB43726.1"/>
    </source>
</evidence>
<evidence type="ECO:0000256" key="6">
    <source>
        <dbReference type="SAM" id="MobiDB-lite"/>
    </source>
</evidence>
<evidence type="ECO:0000259" key="7">
    <source>
        <dbReference type="Pfam" id="PF00460"/>
    </source>
</evidence>
<dbReference type="GO" id="GO:0009424">
    <property type="term" value="C:bacterial-type flagellum hook"/>
    <property type="evidence" value="ECO:0007669"/>
    <property type="project" value="TreeGrafter"/>
</dbReference>
<keyword evidence="11" id="KW-0282">Flagellum</keyword>
<accession>A0A3S4IHL1</accession>
<dbReference type="InterPro" id="IPR001444">
    <property type="entry name" value="Flag_bb_rod_N"/>
</dbReference>
<evidence type="ECO:0000256" key="1">
    <source>
        <dbReference type="ARBA" id="ARBA00004117"/>
    </source>
</evidence>
<evidence type="ECO:0000256" key="5">
    <source>
        <dbReference type="RuleBase" id="RU362116"/>
    </source>
</evidence>
<feature type="domain" description="Flagellar basal-body/hook protein C-terminal" evidence="8">
    <location>
        <begin position="371"/>
        <end position="415"/>
    </location>
</feature>
<evidence type="ECO:0000259" key="9">
    <source>
        <dbReference type="Pfam" id="PF07559"/>
    </source>
</evidence>
<dbReference type="AlphaFoldDB" id="A0A3S4IHL1"/>
<dbReference type="GO" id="GO:0009425">
    <property type="term" value="C:bacterial-type flagellum basal body"/>
    <property type="evidence" value="ECO:0007669"/>
    <property type="project" value="UniProtKB-SubCell"/>
</dbReference>
<dbReference type="InterPro" id="IPR037925">
    <property type="entry name" value="FlgE/F/G-like"/>
</dbReference>
<proteinExistence type="inferred from homology"/>
<dbReference type="EMBL" id="LR134182">
    <property type="protein sequence ID" value="VEB43726.1"/>
    <property type="molecule type" value="Genomic_DNA"/>
</dbReference>
<protein>
    <recommendedName>
        <fullName evidence="3 5">Flagellar hook protein FlgE</fullName>
    </recommendedName>
</protein>
<feature type="domain" description="Flagellar hook protein FlgE D2" evidence="9">
    <location>
        <begin position="228"/>
        <end position="296"/>
    </location>
</feature>
<gene>
    <name evidence="11" type="primary">flgE_3</name>
    <name evidence="11" type="ORF">NCTC9695_04185</name>
</gene>
<feature type="domain" description="Flagellar hook protein FlgE/F/G-like D1" evidence="10">
    <location>
        <begin position="83"/>
        <end position="132"/>
    </location>
</feature>
<dbReference type="GO" id="GO:0005829">
    <property type="term" value="C:cytosol"/>
    <property type="evidence" value="ECO:0007669"/>
    <property type="project" value="TreeGrafter"/>
</dbReference>
<name>A0A3S4IHL1_CHRVL</name>
<feature type="region of interest" description="Disordered" evidence="6">
    <location>
        <begin position="350"/>
        <end position="371"/>
    </location>
</feature>
<feature type="region of interest" description="Disordered" evidence="6">
    <location>
        <begin position="223"/>
        <end position="245"/>
    </location>
</feature>
<dbReference type="InterPro" id="IPR053967">
    <property type="entry name" value="LlgE_F_G-like_D1"/>
</dbReference>
<dbReference type="Pfam" id="PF22692">
    <property type="entry name" value="LlgE_F_G_D1"/>
    <property type="match status" value="1"/>
</dbReference>
<keyword evidence="11" id="KW-0969">Cilium</keyword>
<dbReference type="NCBIfam" id="TIGR03506">
    <property type="entry name" value="FlgEFG_subfam"/>
    <property type="match status" value="1"/>
</dbReference>
<feature type="domain" description="Flagellar basal body rod protein N-terminal" evidence="7">
    <location>
        <begin position="6"/>
        <end position="33"/>
    </location>
</feature>
<dbReference type="Pfam" id="PF06429">
    <property type="entry name" value="Flg_bbr_C"/>
    <property type="match status" value="1"/>
</dbReference>
<dbReference type="SUPFAM" id="SSF117143">
    <property type="entry name" value="Flagellar hook protein flgE"/>
    <property type="match status" value="1"/>
</dbReference>
<dbReference type="Pfam" id="PF07559">
    <property type="entry name" value="FlgE_D2"/>
    <property type="match status" value="1"/>
</dbReference>
<dbReference type="Proteomes" id="UP000275777">
    <property type="component" value="Chromosome"/>
</dbReference>
<evidence type="ECO:0000256" key="2">
    <source>
        <dbReference type="ARBA" id="ARBA00009677"/>
    </source>
</evidence>
<dbReference type="InterPro" id="IPR020013">
    <property type="entry name" value="Flagellar_FlgE/F/G"/>
</dbReference>
<comment type="function">
    <text evidence="5">A flexible structure which links the flagellar filament to the drive apparatus in the basal body.</text>
</comment>
<dbReference type="InterPro" id="IPR010930">
    <property type="entry name" value="Flg_bb/hook_C_dom"/>
</dbReference>
<dbReference type="Pfam" id="PF00460">
    <property type="entry name" value="Flg_bb_rod"/>
    <property type="match status" value="1"/>
</dbReference>
<evidence type="ECO:0000259" key="10">
    <source>
        <dbReference type="Pfam" id="PF22692"/>
    </source>
</evidence>
<feature type="compositionally biased region" description="Polar residues" evidence="6">
    <location>
        <begin position="356"/>
        <end position="371"/>
    </location>
</feature>
<evidence type="ECO:0000259" key="8">
    <source>
        <dbReference type="Pfam" id="PF06429"/>
    </source>
</evidence>
<dbReference type="InterPro" id="IPR019776">
    <property type="entry name" value="Flagellar_basal_body_rod_CS"/>
</dbReference>
<dbReference type="PROSITE" id="PS00588">
    <property type="entry name" value="FLAGELLA_BB_ROD"/>
    <property type="match status" value="1"/>
</dbReference>
<dbReference type="GO" id="GO:0071978">
    <property type="term" value="P:bacterial-type flagellum-dependent swarming motility"/>
    <property type="evidence" value="ECO:0007669"/>
    <property type="project" value="TreeGrafter"/>
</dbReference>
<comment type="subcellular location">
    <subcellularLocation>
        <location evidence="1 5">Bacterial flagellum basal body</location>
    </subcellularLocation>
</comment>
<evidence type="ECO:0000256" key="3">
    <source>
        <dbReference type="ARBA" id="ARBA00019015"/>
    </source>
</evidence>
<comment type="similarity">
    <text evidence="2 5">Belongs to the flagella basal body rod proteins family.</text>
</comment>